<proteinExistence type="predicted"/>
<evidence type="ECO:0000313" key="2">
    <source>
        <dbReference type="EMBL" id="KAF2805670.1"/>
    </source>
</evidence>
<reference evidence="4" key="3">
    <citation type="submission" date="2025-04" db="UniProtKB">
        <authorList>
            <consortium name="RefSeq"/>
        </authorList>
    </citation>
    <scope>IDENTIFICATION</scope>
    <source>
        <strain evidence="4">CBS 304.34</strain>
    </source>
</reference>
<dbReference type="OrthoDB" id="10368386at2759"/>
<evidence type="ECO:0000313" key="3">
    <source>
        <dbReference type="Proteomes" id="UP000504636"/>
    </source>
</evidence>
<keyword evidence="3" id="KW-1185">Reference proteome</keyword>
<dbReference type="GeneID" id="54461715"/>
<organism evidence="2">
    <name type="scientific">Mytilinidion resinicola</name>
    <dbReference type="NCBI Taxonomy" id="574789"/>
    <lineage>
        <taxon>Eukaryota</taxon>
        <taxon>Fungi</taxon>
        <taxon>Dikarya</taxon>
        <taxon>Ascomycota</taxon>
        <taxon>Pezizomycotina</taxon>
        <taxon>Dothideomycetes</taxon>
        <taxon>Pleosporomycetidae</taxon>
        <taxon>Mytilinidiales</taxon>
        <taxon>Mytilinidiaceae</taxon>
        <taxon>Mytilinidion</taxon>
    </lineage>
</organism>
<evidence type="ECO:0000313" key="4">
    <source>
        <dbReference type="RefSeq" id="XP_033572634.1"/>
    </source>
</evidence>
<evidence type="ECO:0000256" key="1">
    <source>
        <dbReference type="SAM" id="MobiDB-lite"/>
    </source>
</evidence>
<dbReference type="EMBL" id="MU003709">
    <property type="protein sequence ID" value="KAF2805670.1"/>
    <property type="molecule type" value="Genomic_DNA"/>
</dbReference>
<reference evidence="2 4" key="1">
    <citation type="journal article" date="2020" name="Stud. Mycol.">
        <title>101 Dothideomycetes genomes: a test case for predicting lifestyles and emergence of pathogens.</title>
        <authorList>
            <person name="Haridas S."/>
            <person name="Albert R."/>
            <person name="Binder M."/>
            <person name="Bloem J."/>
            <person name="Labutti K."/>
            <person name="Salamov A."/>
            <person name="Andreopoulos B."/>
            <person name="Baker S."/>
            <person name="Barry K."/>
            <person name="Bills G."/>
            <person name="Bluhm B."/>
            <person name="Cannon C."/>
            <person name="Castanera R."/>
            <person name="Culley D."/>
            <person name="Daum C."/>
            <person name="Ezra D."/>
            <person name="Gonzalez J."/>
            <person name="Henrissat B."/>
            <person name="Kuo A."/>
            <person name="Liang C."/>
            <person name="Lipzen A."/>
            <person name="Lutzoni F."/>
            <person name="Magnuson J."/>
            <person name="Mondo S."/>
            <person name="Nolan M."/>
            <person name="Ohm R."/>
            <person name="Pangilinan J."/>
            <person name="Park H.-J."/>
            <person name="Ramirez L."/>
            <person name="Alfaro M."/>
            <person name="Sun H."/>
            <person name="Tritt A."/>
            <person name="Yoshinaga Y."/>
            <person name="Zwiers L.-H."/>
            <person name="Turgeon B."/>
            <person name="Goodwin S."/>
            <person name="Spatafora J."/>
            <person name="Crous P."/>
            <person name="Grigoriev I."/>
        </authorList>
    </citation>
    <scope>NUCLEOTIDE SEQUENCE</scope>
    <source>
        <strain evidence="2 4">CBS 304.34</strain>
    </source>
</reference>
<dbReference type="Proteomes" id="UP000504636">
    <property type="component" value="Unplaced"/>
</dbReference>
<name>A0A6A6YAE8_9PEZI</name>
<sequence>MPFLYPVAVFWPAWSNPKADATTSSQLRPQRLSKAPSQVDKSANYSTITSAGYSVNTSTKDRTQSDLSRNTTQPTDPDPYMDRLIGIYNLTTTISDWEFALAKVEALRTTTTSTPGTQIIEYLTKKLGPAPTRELERVREKKIEFERMGRVEVAAQLAVLVWRVEDLLGRLEGLRGK</sequence>
<reference evidence="4" key="2">
    <citation type="submission" date="2020-04" db="EMBL/GenBank/DDBJ databases">
        <authorList>
            <consortium name="NCBI Genome Project"/>
        </authorList>
    </citation>
    <scope>NUCLEOTIDE SEQUENCE</scope>
    <source>
        <strain evidence="4">CBS 304.34</strain>
    </source>
</reference>
<accession>A0A6A6YAE8</accession>
<protein>
    <submittedName>
        <fullName evidence="2 4">Uncharacterized protein</fullName>
    </submittedName>
</protein>
<feature type="compositionally biased region" description="Polar residues" evidence="1">
    <location>
        <begin position="35"/>
        <end position="58"/>
    </location>
</feature>
<feature type="region of interest" description="Disordered" evidence="1">
    <location>
        <begin position="21"/>
        <end position="78"/>
    </location>
</feature>
<gene>
    <name evidence="2 4" type="ORF">BDZ99DRAFT_466618</name>
</gene>
<dbReference type="RefSeq" id="XP_033572634.1">
    <property type="nucleotide sequence ID" value="XM_033720822.1"/>
</dbReference>
<dbReference type="AlphaFoldDB" id="A0A6A6YAE8"/>
<feature type="compositionally biased region" description="Polar residues" evidence="1">
    <location>
        <begin position="65"/>
        <end position="75"/>
    </location>
</feature>